<dbReference type="EMBL" id="CP008822">
    <property type="protein sequence ID" value="AIM26480.1"/>
    <property type="molecule type" value="Genomic_DNA"/>
</dbReference>
<organism evidence="1 2">
    <name type="scientific">Metallosphaera sedula</name>
    <dbReference type="NCBI Taxonomy" id="43687"/>
    <lineage>
        <taxon>Archaea</taxon>
        <taxon>Thermoproteota</taxon>
        <taxon>Thermoprotei</taxon>
        <taxon>Sulfolobales</taxon>
        <taxon>Sulfolobaceae</taxon>
        <taxon>Metallosphaera</taxon>
    </lineage>
</organism>
<evidence type="ECO:0000313" key="1">
    <source>
        <dbReference type="EMBL" id="AIM26480.1"/>
    </source>
</evidence>
<reference evidence="1 2" key="1">
    <citation type="journal article" date="2014" name="J. Bacteriol.">
        <title>Role of an Archaeal PitA Transporter in the Copper and Arsenic Resistance of Metallosphaera sedula, an Extreme Thermoacidophile.</title>
        <authorList>
            <person name="McCarthy S."/>
            <person name="Ai C."/>
            <person name="Wheaton G."/>
            <person name="Tevatia R."/>
            <person name="Eckrich V."/>
            <person name="Kelly R."/>
            <person name="Blum P."/>
        </authorList>
    </citation>
    <scope>NUCLEOTIDE SEQUENCE [LARGE SCALE GENOMIC DNA]</scope>
    <source>
        <strain evidence="1 2">CuR1</strain>
    </source>
</reference>
<dbReference type="Proteomes" id="UP000029084">
    <property type="component" value="Chromosome"/>
</dbReference>
<dbReference type="AlphaFoldDB" id="A0A088E554"/>
<protein>
    <recommendedName>
        <fullName evidence="3">VapB-type antitoxin</fullName>
    </recommendedName>
</protein>
<evidence type="ECO:0008006" key="3">
    <source>
        <dbReference type="Google" id="ProtNLM"/>
    </source>
</evidence>
<accession>A0A088E554</accession>
<sequence length="84" mass="9934">MYQVYAMKVIKVSDENRQKLLQLAGELQAKEGKKVTLDDVIKVLIDHYTKETKKSRPRLTELLEKYQFEAEPVTVEEMDKEIYK</sequence>
<gene>
    <name evidence="1" type="ORF">HA72_0316</name>
</gene>
<evidence type="ECO:0000313" key="2">
    <source>
        <dbReference type="Proteomes" id="UP000029084"/>
    </source>
</evidence>
<proteinExistence type="predicted"/>
<name>A0A088E554_9CREN</name>